<protein>
    <submittedName>
        <fullName evidence="5">MarR family transcriptional regulator</fullName>
    </submittedName>
</protein>
<dbReference type="EMBL" id="DXDC01000104">
    <property type="protein sequence ID" value="HIY65328.1"/>
    <property type="molecule type" value="Genomic_DNA"/>
</dbReference>
<dbReference type="PANTHER" id="PTHR42756">
    <property type="entry name" value="TRANSCRIPTIONAL REGULATOR, MARR"/>
    <property type="match status" value="1"/>
</dbReference>
<dbReference type="Pfam" id="PF12802">
    <property type="entry name" value="MarR_2"/>
    <property type="match status" value="1"/>
</dbReference>
<dbReference type="Proteomes" id="UP000824005">
    <property type="component" value="Unassembled WGS sequence"/>
</dbReference>
<dbReference type="SMART" id="SM00347">
    <property type="entry name" value="HTH_MARR"/>
    <property type="match status" value="1"/>
</dbReference>
<dbReference type="PROSITE" id="PS50995">
    <property type="entry name" value="HTH_MARR_2"/>
    <property type="match status" value="1"/>
</dbReference>
<dbReference type="PANTHER" id="PTHR42756:SF1">
    <property type="entry name" value="TRANSCRIPTIONAL REPRESSOR OF EMRAB OPERON"/>
    <property type="match status" value="1"/>
</dbReference>
<keyword evidence="1" id="KW-0805">Transcription regulation</keyword>
<dbReference type="InterPro" id="IPR023187">
    <property type="entry name" value="Tscrpt_reg_MarR-type_CS"/>
</dbReference>
<dbReference type="InterPro" id="IPR000835">
    <property type="entry name" value="HTH_MarR-typ"/>
</dbReference>
<keyword evidence="3" id="KW-0804">Transcription</keyword>
<keyword evidence="2" id="KW-0238">DNA-binding</keyword>
<dbReference type="GO" id="GO:0003700">
    <property type="term" value="F:DNA-binding transcription factor activity"/>
    <property type="evidence" value="ECO:0007669"/>
    <property type="project" value="InterPro"/>
</dbReference>
<organism evidence="5 6">
    <name type="scientific">Candidatus Agrococcus pullicola</name>
    <dbReference type="NCBI Taxonomy" id="2838429"/>
    <lineage>
        <taxon>Bacteria</taxon>
        <taxon>Bacillati</taxon>
        <taxon>Actinomycetota</taxon>
        <taxon>Actinomycetes</taxon>
        <taxon>Micrococcales</taxon>
        <taxon>Microbacteriaceae</taxon>
        <taxon>Agrococcus</taxon>
    </lineage>
</organism>
<evidence type="ECO:0000313" key="5">
    <source>
        <dbReference type="EMBL" id="HIY65328.1"/>
    </source>
</evidence>
<proteinExistence type="predicted"/>
<name>A0A9D2C911_9MICO</name>
<evidence type="ECO:0000256" key="2">
    <source>
        <dbReference type="ARBA" id="ARBA00023125"/>
    </source>
</evidence>
<dbReference type="AlphaFoldDB" id="A0A9D2C911"/>
<feature type="domain" description="HTH marR-type" evidence="4">
    <location>
        <begin position="24"/>
        <end position="157"/>
    </location>
</feature>
<dbReference type="InterPro" id="IPR036388">
    <property type="entry name" value="WH-like_DNA-bd_sf"/>
</dbReference>
<dbReference type="PRINTS" id="PR00598">
    <property type="entry name" value="HTHMARR"/>
</dbReference>
<accession>A0A9D2C911</accession>
<evidence type="ECO:0000256" key="1">
    <source>
        <dbReference type="ARBA" id="ARBA00023015"/>
    </source>
</evidence>
<gene>
    <name evidence="5" type="ORF">H9830_03500</name>
</gene>
<reference evidence="5" key="1">
    <citation type="journal article" date="2021" name="PeerJ">
        <title>Extensive microbial diversity within the chicken gut microbiome revealed by metagenomics and culture.</title>
        <authorList>
            <person name="Gilroy R."/>
            <person name="Ravi A."/>
            <person name="Getino M."/>
            <person name="Pursley I."/>
            <person name="Horton D.L."/>
            <person name="Alikhan N.F."/>
            <person name="Baker D."/>
            <person name="Gharbi K."/>
            <person name="Hall N."/>
            <person name="Watson M."/>
            <person name="Adriaenssens E.M."/>
            <person name="Foster-Nyarko E."/>
            <person name="Jarju S."/>
            <person name="Secka A."/>
            <person name="Antonio M."/>
            <person name="Oren A."/>
            <person name="Chaudhuri R.R."/>
            <person name="La Ragione R."/>
            <person name="Hildebrand F."/>
            <person name="Pallen M.J."/>
        </authorList>
    </citation>
    <scope>NUCLEOTIDE SEQUENCE</scope>
    <source>
        <strain evidence="5">ChiGjej1B1-98</strain>
    </source>
</reference>
<evidence type="ECO:0000259" key="4">
    <source>
        <dbReference type="PROSITE" id="PS50995"/>
    </source>
</evidence>
<dbReference type="GO" id="GO:0003677">
    <property type="term" value="F:DNA binding"/>
    <property type="evidence" value="ECO:0007669"/>
    <property type="project" value="UniProtKB-KW"/>
</dbReference>
<reference evidence="5" key="2">
    <citation type="submission" date="2021-04" db="EMBL/GenBank/DDBJ databases">
        <authorList>
            <person name="Gilroy R."/>
        </authorList>
    </citation>
    <scope>NUCLEOTIDE SEQUENCE</scope>
    <source>
        <strain evidence="5">ChiGjej1B1-98</strain>
    </source>
</reference>
<dbReference type="SUPFAM" id="SSF46785">
    <property type="entry name" value="Winged helix' DNA-binding domain"/>
    <property type="match status" value="1"/>
</dbReference>
<evidence type="ECO:0000313" key="6">
    <source>
        <dbReference type="Proteomes" id="UP000824005"/>
    </source>
</evidence>
<dbReference type="InterPro" id="IPR036390">
    <property type="entry name" value="WH_DNA-bd_sf"/>
</dbReference>
<dbReference type="Gene3D" id="1.10.10.10">
    <property type="entry name" value="Winged helix-like DNA-binding domain superfamily/Winged helix DNA-binding domain"/>
    <property type="match status" value="1"/>
</dbReference>
<comment type="caution">
    <text evidence="5">The sequence shown here is derived from an EMBL/GenBank/DDBJ whole genome shotgun (WGS) entry which is preliminary data.</text>
</comment>
<dbReference type="PROSITE" id="PS01117">
    <property type="entry name" value="HTH_MARR_1"/>
    <property type="match status" value="1"/>
</dbReference>
<sequence>MTFDEVDAIISQWELVRPEADVSPLAVLSRITRLSKRLGKARAAAFASATLETWEWDVLAALRRARQPLSPKQLLEATMVTSGTMTNRLTGLAERGLIQRVAHESDRRSSLVAITDAGIDLVDTALDALLEAERRILSSLTEDERDDLASLLRALGSGFTDLSR</sequence>
<evidence type="ECO:0000256" key="3">
    <source>
        <dbReference type="ARBA" id="ARBA00023163"/>
    </source>
</evidence>